<name>A0AAV5I1M4_9ROSI</name>
<dbReference type="EMBL" id="BPVZ01000005">
    <property type="protein sequence ID" value="GKU92161.1"/>
    <property type="molecule type" value="Genomic_DNA"/>
</dbReference>
<reference evidence="2 3" key="1">
    <citation type="journal article" date="2021" name="Commun. Biol.">
        <title>The genome of Shorea leprosula (Dipterocarpaceae) highlights the ecological relevance of drought in aseasonal tropical rainforests.</title>
        <authorList>
            <person name="Ng K.K.S."/>
            <person name="Kobayashi M.J."/>
            <person name="Fawcett J.A."/>
            <person name="Hatakeyama M."/>
            <person name="Paape T."/>
            <person name="Ng C.H."/>
            <person name="Ang C.C."/>
            <person name="Tnah L.H."/>
            <person name="Lee C.T."/>
            <person name="Nishiyama T."/>
            <person name="Sese J."/>
            <person name="O'Brien M.J."/>
            <person name="Copetti D."/>
            <person name="Mohd Noor M.I."/>
            <person name="Ong R.C."/>
            <person name="Putra M."/>
            <person name="Sireger I.Z."/>
            <person name="Indrioko S."/>
            <person name="Kosugi Y."/>
            <person name="Izuno A."/>
            <person name="Isagi Y."/>
            <person name="Lee S.L."/>
            <person name="Shimizu K.K."/>
        </authorList>
    </citation>
    <scope>NUCLEOTIDE SEQUENCE [LARGE SCALE GENOMIC DNA]</scope>
    <source>
        <strain evidence="2">214</strain>
    </source>
</reference>
<sequence>MELPRGGPGMSWQRPCQGRGTGSRSRHARARWSSPENSKSSWVQRWFPDRSLDGLNWAKPNQGSLQKQPVRKDNDVNSGLDKNVNSGLNLGCMGKILEPCR</sequence>
<accession>A0AAV5I1M4</accession>
<dbReference type="Proteomes" id="UP001054252">
    <property type="component" value="Unassembled WGS sequence"/>
</dbReference>
<keyword evidence="3" id="KW-1185">Reference proteome</keyword>
<evidence type="ECO:0000313" key="3">
    <source>
        <dbReference type="Proteomes" id="UP001054252"/>
    </source>
</evidence>
<gene>
    <name evidence="2" type="ORF">SLEP1_g5927</name>
</gene>
<dbReference type="AlphaFoldDB" id="A0AAV5I1M4"/>
<feature type="region of interest" description="Disordered" evidence="1">
    <location>
        <begin position="57"/>
        <end position="84"/>
    </location>
</feature>
<protein>
    <submittedName>
        <fullName evidence="2">Uncharacterized protein</fullName>
    </submittedName>
</protein>
<organism evidence="2 3">
    <name type="scientific">Rubroshorea leprosula</name>
    <dbReference type="NCBI Taxonomy" id="152421"/>
    <lineage>
        <taxon>Eukaryota</taxon>
        <taxon>Viridiplantae</taxon>
        <taxon>Streptophyta</taxon>
        <taxon>Embryophyta</taxon>
        <taxon>Tracheophyta</taxon>
        <taxon>Spermatophyta</taxon>
        <taxon>Magnoliopsida</taxon>
        <taxon>eudicotyledons</taxon>
        <taxon>Gunneridae</taxon>
        <taxon>Pentapetalae</taxon>
        <taxon>rosids</taxon>
        <taxon>malvids</taxon>
        <taxon>Malvales</taxon>
        <taxon>Dipterocarpaceae</taxon>
        <taxon>Rubroshorea</taxon>
    </lineage>
</organism>
<comment type="caution">
    <text evidence="2">The sequence shown here is derived from an EMBL/GenBank/DDBJ whole genome shotgun (WGS) entry which is preliminary data.</text>
</comment>
<evidence type="ECO:0000313" key="2">
    <source>
        <dbReference type="EMBL" id="GKU92161.1"/>
    </source>
</evidence>
<feature type="region of interest" description="Disordered" evidence="1">
    <location>
        <begin position="1"/>
        <end position="41"/>
    </location>
</feature>
<evidence type="ECO:0000256" key="1">
    <source>
        <dbReference type="SAM" id="MobiDB-lite"/>
    </source>
</evidence>
<proteinExistence type="predicted"/>